<evidence type="ECO:0000313" key="2">
    <source>
        <dbReference type="EMBL" id="GIJ63469.1"/>
    </source>
</evidence>
<keyword evidence="1" id="KW-0812">Transmembrane</keyword>
<sequence>MVGLGGAGAAVIVWASNLTMLQRLTEPAKPWRDEWAENNTYWARDLRWTVLVAVVAGLVLAFRGDRWRSAGAWLAVGGLIGVDLAVDRYDLAGLPAAGWLSAAVCALLFLGWLLTRPGSAPDRVSLILAASVAAATAPLAAGIESPSETDPAALDAAALVTGVLLVVMAFGCAVAAAPRRSPRRLAVAGAAAVAASGAVALRVVETGPQILLYVAAGGLLLAGVAAVVCPWKPGTAIAAIGMLVGHPVLSTALLLFFAIGWPLGPEFTRIAGNPPVNAADTDLIIVPVGILSGLILGALLAAISRVGQPVDTPRTEEPATV</sequence>
<feature type="transmembrane region" description="Helical" evidence="1">
    <location>
        <begin position="45"/>
        <end position="62"/>
    </location>
</feature>
<feature type="transmembrane region" description="Helical" evidence="1">
    <location>
        <begin position="156"/>
        <end position="178"/>
    </location>
</feature>
<protein>
    <submittedName>
        <fullName evidence="2">Uncharacterized protein</fullName>
    </submittedName>
</protein>
<evidence type="ECO:0000256" key="1">
    <source>
        <dbReference type="SAM" id="Phobius"/>
    </source>
</evidence>
<keyword evidence="1" id="KW-0472">Membrane</keyword>
<accession>A0A8J3ZG16</accession>
<dbReference type="Proteomes" id="UP000612585">
    <property type="component" value="Unassembled WGS sequence"/>
</dbReference>
<evidence type="ECO:0000313" key="3">
    <source>
        <dbReference type="Proteomes" id="UP000612585"/>
    </source>
</evidence>
<feature type="transmembrane region" description="Helical" evidence="1">
    <location>
        <begin position="283"/>
        <end position="304"/>
    </location>
</feature>
<feature type="transmembrane region" description="Helical" evidence="1">
    <location>
        <begin position="69"/>
        <end position="86"/>
    </location>
</feature>
<keyword evidence="1" id="KW-1133">Transmembrane helix</keyword>
<name>A0A8J3ZG16_9ACTN</name>
<organism evidence="2 3">
    <name type="scientific">Virgisporangium aurantiacum</name>
    <dbReference type="NCBI Taxonomy" id="175570"/>
    <lineage>
        <taxon>Bacteria</taxon>
        <taxon>Bacillati</taxon>
        <taxon>Actinomycetota</taxon>
        <taxon>Actinomycetes</taxon>
        <taxon>Micromonosporales</taxon>
        <taxon>Micromonosporaceae</taxon>
        <taxon>Virgisporangium</taxon>
    </lineage>
</organism>
<feature type="transmembrane region" description="Helical" evidence="1">
    <location>
        <begin position="236"/>
        <end position="263"/>
    </location>
</feature>
<dbReference type="AlphaFoldDB" id="A0A8J3ZG16"/>
<gene>
    <name evidence="2" type="ORF">Vau01_109850</name>
</gene>
<dbReference type="EMBL" id="BOPG01000096">
    <property type="protein sequence ID" value="GIJ63469.1"/>
    <property type="molecule type" value="Genomic_DNA"/>
</dbReference>
<feature type="transmembrane region" description="Helical" evidence="1">
    <location>
        <begin position="92"/>
        <end position="114"/>
    </location>
</feature>
<comment type="caution">
    <text evidence="2">The sequence shown here is derived from an EMBL/GenBank/DDBJ whole genome shotgun (WGS) entry which is preliminary data.</text>
</comment>
<feature type="transmembrane region" description="Helical" evidence="1">
    <location>
        <begin position="126"/>
        <end position="144"/>
    </location>
</feature>
<keyword evidence="3" id="KW-1185">Reference proteome</keyword>
<proteinExistence type="predicted"/>
<reference evidence="2" key="1">
    <citation type="submission" date="2021-01" db="EMBL/GenBank/DDBJ databases">
        <title>Whole genome shotgun sequence of Virgisporangium aurantiacum NBRC 16421.</title>
        <authorList>
            <person name="Komaki H."/>
            <person name="Tamura T."/>
        </authorList>
    </citation>
    <scope>NUCLEOTIDE SEQUENCE</scope>
    <source>
        <strain evidence="2">NBRC 16421</strain>
    </source>
</reference>
<feature type="transmembrane region" description="Helical" evidence="1">
    <location>
        <begin position="185"/>
        <end position="204"/>
    </location>
</feature>
<feature type="transmembrane region" description="Helical" evidence="1">
    <location>
        <begin position="210"/>
        <end position="229"/>
    </location>
</feature>